<evidence type="ECO:0000313" key="2">
    <source>
        <dbReference type="Proteomes" id="UP000483820"/>
    </source>
</evidence>
<evidence type="ECO:0000313" key="1">
    <source>
        <dbReference type="EMBL" id="KAF1750499.1"/>
    </source>
</evidence>
<protein>
    <submittedName>
        <fullName evidence="1">Uncharacterized protein</fullName>
    </submittedName>
</protein>
<sequence>MVRDGKEKATIRIWMDRDWWRIRRTTTTTIDIRMDRKGRAMEKATIEIGMDRDWWRRRRTTTTSIEIRMVSEDWTREGDD</sequence>
<reference evidence="1 2" key="1">
    <citation type="submission" date="2019-12" db="EMBL/GenBank/DDBJ databases">
        <title>Chromosome-level assembly of the Caenorhabditis remanei genome.</title>
        <authorList>
            <person name="Teterina A.A."/>
            <person name="Willis J.H."/>
            <person name="Phillips P.C."/>
        </authorList>
    </citation>
    <scope>NUCLEOTIDE SEQUENCE [LARGE SCALE GENOMIC DNA]</scope>
    <source>
        <strain evidence="1 2">PX506</strain>
        <tissue evidence="1">Whole organism</tissue>
    </source>
</reference>
<dbReference type="AlphaFoldDB" id="A0A6A5G7N6"/>
<dbReference type="RefSeq" id="XP_053580762.1">
    <property type="nucleotide sequence ID" value="XM_053731849.1"/>
</dbReference>
<accession>A0A6A5G7N6</accession>
<dbReference type="KEGG" id="crq:GCK72_017049"/>
<organism evidence="1 2">
    <name type="scientific">Caenorhabditis remanei</name>
    <name type="common">Caenorhabditis vulgaris</name>
    <dbReference type="NCBI Taxonomy" id="31234"/>
    <lineage>
        <taxon>Eukaryota</taxon>
        <taxon>Metazoa</taxon>
        <taxon>Ecdysozoa</taxon>
        <taxon>Nematoda</taxon>
        <taxon>Chromadorea</taxon>
        <taxon>Rhabditida</taxon>
        <taxon>Rhabditina</taxon>
        <taxon>Rhabditomorpha</taxon>
        <taxon>Rhabditoidea</taxon>
        <taxon>Rhabditidae</taxon>
        <taxon>Peloderinae</taxon>
        <taxon>Caenorhabditis</taxon>
    </lineage>
</organism>
<comment type="caution">
    <text evidence="1">The sequence shown here is derived from an EMBL/GenBank/DDBJ whole genome shotgun (WGS) entry which is preliminary data.</text>
</comment>
<dbReference type="Proteomes" id="UP000483820">
    <property type="component" value="Chromosome V"/>
</dbReference>
<gene>
    <name evidence="1" type="ORF">GCK72_017049</name>
</gene>
<name>A0A6A5G7N6_CAERE</name>
<dbReference type="EMBL" id="WUAV01000005">
    <property type="protein sequence ID" value="KAF1750499.1"/>
    <property type="molecule type" value="Genomic_DNA"/>
</dbReference>
<dbReference type="GeneID" id="78776461"/>
<proteinExistence type="predicted"/>
<dbReference type="CTD" id="78776461"/>